<organism evidence="7 8">
    <name type="scientific">Actinopolyspora biskrensis</name>
    <dbReference type="NCBI Taxonomy" id="1470178"/>
    <lineage>
        <taxon>Bacteria</taxon>
        <taxon>Bacillati</taxon>
        <taxon>Actinomycetota</taxon>
        <taxon>Actinomycetes</taxon>
        <taxon>Actinopolysporales</taxon>
        <taxon>Actinopolysporaceae</taxon>
        <taxon>Actinopolyspora</taxon>
    </lineage>
</organism>
<dbReference type="InterPro" id="IPR036259">
    <property type="entry name" value="MFS_trans_sf"/>
</dbReference>
<dbReference type="GO" id="GO:0005886">
    <property type="term" value="C:plasma membrane"/>
    <property type="evidence" value="ECO:0007669"/>
    <property type="project" value="UniProtKB-SubCell"/>
</dbReference>
<dbReference type="InterPro" id="IPR020846">
    <property type="entry name" value="MFS_dom"/>
</dbReference>
<dbReference type="PRINTS" id="PR01036">
    <property type="entry name" value="TCRTETB"/>
</dbReference>
<feature type="transmembrane region" description="Helical" evidence="5">
    <location>
        <begin position="472"/>
        <end position="496"/>
    </location>
</feature>
<name>A0A852Z7W7_9ACTN</name>
<feature type="transmembrane region" description="Helical" evidence="5">
    <location>
        <begin position="265"/>
        <end position="287"/>
    </location>
</feature>
<gene>
    <name evidence="7" type="ORF">FHR84_001585</name>
</gene>
<evidence type="ECO:0000259" key="6">
    <source>
        <dbReference type="PROSITE" id="PS50850"/>
    </source>
</evidence>
<dbReference type="PANTHER" id="PTHR42718:SF39">
    <property type="entry name" value="ACTINORHODIN TRANSPORTER-RELATED"/>
    <property type="match status" value="1"/>
</dbReference>
<evidence type="ECO:0000256" key="1">
    <source>
        <dbReference type="ARBA" id="ARBA00004651"/>
    </source>
</evidence>
<proteinExistence type="predicted"/>
<evidence type="ECO:0000313" key="7">
    <source>
        <dbReference type="EMBL" id="NYH78263.1"/>
    </source>
</evidence>
<feature type="transmembrane region" description="Helical" evidence="5">
    <location>
        <begin position="238"/>
        <end position="259"/>
    </location>
</feature>
<evidence type="ECO:0000256" key="5">
    <source>
        <dbReference type="SAM" id="Phobius"/>
    </source>
</evidence>
<feature type="transmembrane region" description="Helical" evidence="5">
    <location>
        <begin position="204"/>
        <end position="226"/>
    </location>
</feature>
<keyword evidence="8" id="KW-1185">Reference proteome</keyword>
<feature type="transmembrane region" description="Helical" evidence="5">
    <location>
        <begin position="114"/>
        <end position="133"/>
    </location>
</feature>
<keyword evidence="4 5" id="KW-0472">Membrane</keyword>
<dbReference type="EMBL" id="JACBYW010000002">
    <property type="protein sequence ID" value="NYH78263.1"/>
    <property type="molecule type" value="Genomic_DNA"/>
</dbReference>
<feature type="transmembrane region" description="Helical" evidence="5">
    <location>
        <begin position="443"/>
        <end position="466"/>
    </location>
</feature>
<dbReference type="Gene3D" id="1.20.1250.20">
    <property type="entry name" value="MFS general substrate transporter like domains"/>
    <property type="match status" value="1"/>
</dbReference>
<dbReference type="InterPro" id="IPR011701">
    <property type="entry name" value="MFS"/>
</dbReference>
<keyword evidence="3 5" id="KW-1133">Transmembrane helix</keyword>
<feature type="transmembrane region" description="Helical" evidence="5">
    <location>
        <begin position="410"/>
        <end position="431"/>
    </location>
</feature>
<reference evidence="7 8" key="1">
    <citation type="submission" date="2020-07" db="EMBL/GenBank/DDBJ databases">
        <title>Genomic Encyclopedia of Type Strains, Phase III (KMG-III): the genomes of soil and plant-associated and newly described type strains.</title>
        <authorList>
            <person name="Whitman W."/>
        </authorList>
    </citation>
    <scope>NUCLEOTIDE SEQUENCE [LARGE SCALE GENOMIC DNA]</scope>
    <source>
        <strain evidence="7 8">CECT 8576</strain>
    </source>
</reference>
<keyword evidence="2 5" id="KW-0812">Transmembrane</keyword>
<feature type="transmembrane region" description="Helical" evidence="5">
    <location>
        <begin position="174"/>
        <end position="198"/>
    </location>
</feature>
<feature type="transmembrane region" description="Helical" evidence="5">
    <location>
        <begin position="340"/>
        <end position="363"/>
    </location>
</feature>
<dbReference type="Gene3D" id="1.20.1720.10">
    <property type="entry name" value="Multidrug resistance protein D"/>
    <property type="match status" value="1"/>
</dbReference>
<dbReference type="CDD" id="cd17321">
    <property type="entry name" value="MFS_MMR_MDR_like"/>
    <property type="match status" value="1"/>
</dbReference>
<feature type="domain" description="Major facilitator superfamily (MFS) profile" evidence="6">
    <location>
        <begin position="48"/>
        <end position="501"/>
    </location>
</feature>
<comment type="subcellular location">
    <subcellularLocation>
        <location evidence="1">Cell membrane</location>
        <topology evidence="1">Multi-pass membrane protein</topology>
    </subcellularLocation>
</comment>
<dbReference type="AlphaFoldDB" id="A0A852Z7W7"/>
<protein>
    <submittedName>
        <fullName evidence="7">MFS family permease</fullName>
    </submittedName>
</protein>
<sequence>MNYALSWTEERKTRLFRKGKSLGNSVAEARGERNGPVSPAATAAQWGAVWILLLGAFMGFLDIFIVNVANPSIQAALNAGFAEIQMVTAGYTLTYGVGLVAGGRLGDIFGRRRVFLIGVFAFAVASTACAAAPNAEFLIGARIVQGLAAAVMLPQVLALIQVTFHRDQERSRAIGLYGAVIGVGVVAGQIVGGLLIAWDFVGLGWRSIFLVNVPLCVMAFIGGLVLVRDGGEHTRMKLDLPGVVMLGPGLLGPVHSLVIGAEQGWSGLLVGEMAGGMVLLILFILWERRVAASGATPLLPPRLFNQRGFSLGLPTALFFYGTNGAFVFLLAFYLQQAEEFSPLASALTFTPMAILTSVFSVLCGKFVAHFGRWVVPGGAVAMALGLSLVWMGVELLDGTNPTVALMPGLVFYGAGGGIVATSLIGTALSGVASEDAGAASGGILTAVQVSEAVGVAGIGALFASLASGGGGAYGFAVSSVVLTVLSLLTAVLLNLLGRPRQPVSAAEPT</sequence>
<dbReference type="PROSITE" id="PS50850">
    <property type="entry name" value="MFS"/>
    <property type="match status" value="1"/>
</dbReference>
<dbReference type="SUPFAM" id="SSF103473">
    <property type="entry name" value="MFS general substrate transporter"/>
    <property type="match status" value="1"/>
</dbReference>
<feature type="transmembrane region" description="Helical" evidence="5">
    <location>
        <begin position="308"/>
        <end position="334"/>
    </location>
</feature>
<feature type="transmembrane region" description="Helical" evidence="5">
    <location>
        <begin position="139"/>
        <end position="162"/>
    </location>
</feature>
<evidence type="ECO:0000256" key="4">
    <source>
        <dbReference type="ARBA" id="ARBA00023136"/>
    </source>
</evidence>
<dbReference type="PANTHER" id="PTHR42718">
    <property type="entry name" value="MAJOR FACILITATOR SUPERFAMILY MULTIDRUG TRANSPORTER MFSC"/>
    <property type="match status" value="1"/>
</dbReference>
<accession>A0A852Z7W7</accession>
<evidence type="ECO:0000313" key="8">
    <source>
        <dbReference type="Proteomes" id="UP000548304"/>
    </source>
</evidence>
<feature type="transmembrane region" description="Helical" evidence="5">
    <location>
        <begin position="48"/>
        <end position="69"/>
    </location>
</feature>
<dbReference type="GO" id="GO:0022857">
    <property type="term" value="F:transmembrane transporter activity"/>
    <property type="evidence" value="ECO:0007669"/>
    <property type="project" value="InterPro"/>
</dbReference>
<dbReference type="Pfam" id="PF07690">
    <property type="entry name" value="MFS_1"/>
    <property type="match status" value="2"/>
</dbReference>
<feature type="transmembrane region" description="Helical" evidence="5">
    <location>
        <begin position="370"/>
        <end position="390"/>
    </location>
</feature>
<evidence type="ECO:0000256" key="3">
    <source>
        <dbReference type="ARBA" id="ARBA00022989"/>
    </source>
</evidence>
<comment type="caution">
    <text evidence="7">The sequence shown here is derived from an EMBL/GenBank/DDBJ whole genome shotgun (WGS) entry which is preliminary data.</text>
</comment>
<dbReference type="Proteomes" id="UP000548304">
    <property type="component" value="Unassembled WGS sequence"/>
</dbReference>
<evidence type="ECO:0000256" key="2">
    <source>
        <dbReference type="ARBA" id="ARBA00022692"/>
    </source>
</evidence>